<sequence>MASLAMGEGKVSQVPALFGRCLWWFSGQWRDPKIPKDHDINLDIWIKVAGGWSTLDTGIVEKTPSFMCGRMVTTSSFLSQLFLPCKNYTYASPPLDSSFETVSLDQESLDMQANSYKTASENNIETAAENNVETTEDKEDEVGRALTEETPSMTGDMAPVAASTADPEIVEDAV</sequence>
<name>A0A7J7KCM6_BUGNE</name>
<keyword evidence="3" id="KW-1185">Reference proteome</keyword>
<comment type="caution">
    <text evidence="2">The sequence shown here is derived from an EMBL/GenBank/DDBJ whole genome shotgun (WGS) entry which is preliminary data.</text>
</comment>
<feature type="region of interest" description="Disordered" evidence="1">
    <location>
        <begin position="131"/>
        <end position="174"/>
    </location>
</feature>
<gene>
    <name evidence="2" type="ORF">EB796_005747</name>
</gene>
<proteinExistence type="predicted"/>
<dbReference type="AlphaFoldDB" id="A0A7J7KCM6"/>
<organism evidence="2 3">
    <name type="scientific">Bugula neritina</name>
    <name type="common">Brown bryozoan</name>
    <name type="synonym">Sertularia neritina</name>
    <dbReference type="NCBI Taxonomy" id="10212"/>
    <lineage>
        <taxon>Eukaryota</taxon>
        <taxon>Metazoa</taxon>
        <taxon>Spiralia</taxon>
        <taxon>Lophotrochozoa</taxon>
        <taxon>Bryozoa</taxon>
        <taxon>Gymnolaemata</taxon>
        <taxon>Cheilostomatida</taxon>
        <taxon>Flustrina</taxon>
        <taxon>Buguloidea</taxon>
        <taxon>Bugulidae</taxon>
        <taxon>Bugula</taxon>
    </lineage>
</organism>
<reference evidence="2" key="1">
    <citation type="submission" date="2020-06" db="EMBL/GenBank/DDBJ databases">
        <title>Draft genome of Bugula neritina, a colonial animal packing powerful symbionts and potential medicines.</title>
        <authorList>
            <person name="Rayko M."/>
        </authorList>
    </citation>
    <scope>NUCLEOTIDE SEQUENCE [LARGE SCALE GENOMIC DNA]</scope>
    <source>
        <strain evidence="2">Kwan_BN1</strain>
    </source>
</reference>
<dbReference type="EMBL" id="VXIV02000804">
    <property type="protein sequence ID" value="KAF6035943.1"/>
    <property type="molecule type" value="Genomic_DNA"/>
</dbReference>
<evidence type="ECO:0000256" key="1">
    <source>
        <dbReference type="SAM" id="MobiDB-lite"/>
    </source>
</evidence>
<accession>A0A7J7KCM6</accession>
<evidence type="ECO:0000313" key="2">
    <source>
        <dbReference type="EMBL" id="KAF6035943.1"/>
    </source>
</evidence>
<protein>
    <submittedName>
        <fullName evidence="2">Uncharacterized protein</fullName>
    </submittedName>
</protein>
<evidence type="ECO:0000313" key="3">
    <source>
        <dbReference type="Proteomes" id="UP000593567"/>
    </source>
</evidence>
<dbReference type="Proteomes" id="UP000593567">
    <property type="component" value="Unassembled WGS sequence"/>
</dbReference>